<dbReference type="InterPro" id="IPR036866">
    <property type="entry name" value="RibonucZ/Hydroxyglut_hydro"/>
</dbReference>
<comment type="caution">
    <text evidence="1">The sequence shown here is derived from an EMBL/GenBank/DDBJ whole genome shotgun (WGS) entry which is preliminary data.</text>
</comment>
<dbReference type="PANTHER" id="PTHR42967">
    <property type="entry name" value="METAL DEPENDENT HYDROLASE"/>
    <property type="match status" value="1"/>
</dbReference>
<accession>A0A069RI58</accession>
<evidence type="ECO:0000313" key="2">
    <source>
        <dbReference type="Proteomes" id="UP000027946"/>
    </source>
</evidence>
<gene>
    <name evidence="1" type="ORF">CLIT_8c00040</name>
</gene>
<keyword evidence="2" id="KW-1185">Reference proteome</keyword>
<dbReference type="EMBL" id="JJMM01000008">
    <property type="protein sequence ID" value="KDR95835.1"/>
    <property type="molecule type" value="Genomic_DNA"/>
</dbReference>
<reference evidence="1 2" key="1">
    <citation type="submission" date="2014-03" db="EMBL/GenBank/DDBJ databases">
        <title>Genome sequence of Clostridium litorale W6, DSM 5388.</title>
        <authorList>
            <person name="Poehlein A."/>
            <person name="Jagirdar A."/>
            <person name="Khonsari B."/>
            <person name="Chibani C.M."/>
            <person name="Gutierrez Gutierrez D.A."/>
            <person name="Davydova E."/>
            <person name="Alghaithi H.S."/>
            <person name="Nair K.P."/>
            <person name="Dhamotharan K."/>
            <person name="Chandran L."/>
            <person name="G W."/>
            <person name="Daniel R."/>
        </authorList>
    </citation>
    <scope>NUCLEOTIDE SEQUENCE [LARGE SCALE GENOMIC DNA]</scope>
    <source>
        <strain evidence="1 2">W6</strain>
    </source>
</reference>
<dbReference type="OrthoDB" id="36975at2"/>
<dbReference type="Proteomes" id="UP000027946">
    <property type="component" value="Unassembled WGS sequence"/>
</dbReference>
<dbReference type="SUPFAM" id="SSF56281">
    <property type="entry name" value="Metallo-hydrolase/oxidoreductase"/>
    <property type="match status" value="1"/>
</dbReference>
<evidence type="ECO:0008006" key="3">
    <source>
        <dbReference type="Google" id="ProtNLM"/>
    </source>
</evidence>
<dbReference type="eggNOG" id="COG2220">
    <property type="taxonomic scope" value="Bacteria"/>
</dbReference>
<dbReference type="RefSeq" id="WP_038262959.1">
    <property type="nucleotide sequence ID" value="NZ_FSRH01000008.1"/>
</dbReference>
<protein>
    <recommendedName>
        <fullName evidence="3">Metal dependent hydrolase</fullName>
    </recommendedName>
</protein>
<dbReference type="STRING" id="1121324.CLIT_8c00040"/>
<dbReference type="PANTHER" id="PTHR42967:SF1">
    <property type="entry name" value="MBL FOLD METALLO-HYDROLASE"/>
    <property type="match status" value="1"/>
</dbReference>
<dbReference type="AlphaFoldDB" id="A0A069RI58"/>
<dbReference type="Gene3D" id="3.60.15.10">
    <property type="entry name" value="Ribonuclease Z/Hydroxyacylglutathione hydrolase-like"/>
    <property type="match status" value="1"/>
</dbReference>
<evidence type="ECO:0000313" key="1">
    <source>
        <dbReference type="EMBL" id="KDR95835.1"/>
    </source>
</evidence>
<name>A0A069RI58_PEPLI</name>
<sequence>MYKAKIHYLYHSGFIVETDSNIFIFDYFNDECGGERTLDNGVIPGEVLKTGKGVYVFASHSHLDHFNPLIFDWKNINPKIEYILSSDIEMEEDYPRCNVISEGESIQIKDVTVKAYGSTDIGVSFLVNADGLSIFHAGDFNWWHWNGESDRFNCRMERSFKFKIEKLKGECIDIAFFPVDYRLEDKYSIGGEYFIENLIPKLFVPMHFGDHPEITRDFYKKVKGCKTQIAVINERGQEILYWA</sequence>
<organism evidence="1 2">
    <name type="scientific">Peptoclostridium litorale DSM 5388</name>
    <dbReference type="NCBI Taxonomy" id="1121324"/>
    <lineage>
        <taxon>Bacteria</taxon>
        <taxon>Bacillati</taxon>
        <taxon>Bacillota</taxon>
        <taxon>Clostridia</taxon>
        <taxon>Peptostreptococcales</taxon>
        <taxon>Peptoclostridiaceae</taxon>
        <taxon>Peptoclostridium</taxon>
    </lineage>
</organism>
<proteinExistence type="predicted"/>